<keyword evidence="4" id="KW-1185">Reference proteome</keyword>
<dbReference type="EMBL" id="QEQK01000004">
    <property type="protein sequence ID" value="PWN56930.1"/>
    <property type="molecule type" value="Genomic_DNA"/>
</dbReference>
<dbReference type="NCBIfam" id="NF008473">
    <property type="entry name" value="PRK11370.1"/>
    <property type="match status" value="1"/>
</dbReference>
<dbReference type="OrthoDB" id="9797014at2"/>
<evidence type="ECO:0000313" key="3">
    <source>
        <dbReference type="EMBL" id="PWN56930.1"/>
    </source>
</evidence>
<evidence type="ECO:0000259" key="2">
    <source>
        <dbReference type="Pfam" id="PF03795"/>
    </source>
</evidence>
<dbReference type="InterPro" id="IPR011008">
    <property type="entry name" value="Dimeric_a/b-barrel"/>
</dbReference>
<dbReference type="RefSeq" id="WP_109719528.1">
    <property type="nucleotide sequence ID" value="NZ_QEQK01000004.1"/>
</dbReference>
<dbReference type="Proteomes" id="UP000251800">
    <property type="component" value="Unassembled WGS sequence"/>
</dbReference>
<dbReference type="PANTHER" id="PTHR33606">
    <property type="entry name" value="PROTEIN YCII"/>
    <property type="match status" value="1"/>
</dbReference>
<proteinExistence type="inferred from homology"/>
<name>A0A363UNE2_9GAMM</name>
<dbReference type="InterPro" id="IPR051807">
    <property type="entry name" value="Sec-metab_biosynth-assoc"/>
</dbReference>
<evidence type="ECO:0000313" key="4">
    <source>
        <dbReference type="Proteomes" id="UP000251800"/>
    </source>
</evidence>
<dbReference type="Pfam" id="PF03795">
    <property type="entry name" value="YCII"/>
    <property type="match status" value="1"/>
</dbReference>
<reference evidence="3 4" key="1">
    <citation type="submission" date="2018-05" db="EMBL/GenBank/DDBJ databases">
        <title>Abyssibacter profundi OUC007T gen. nov., sp. nov, a marine bacterium isolated from seawater of the Mariana Trench.</title>
        <authorList>
            <person name="Zhou S."/>
        </authorList>
    </citation>
    <scope>NUCLEOTIDE SEQUENCE [LARGE SCALE GENOMIC DNA]</scope>
    <source>
        <strain evidence="3 4">OUC007</strain>
    </source>
</reference>
<comment type="caution">
    <text evidence="3">The sequence shown here is derived from an EMBL/GenBank/DDBJ whole genome shotgun (WGS) entry which is preliminary data.</text>
</comment>
<gene>
    <name evidence="3" type="ORF">DEH80_05050</name>
</gene>
<accession>A0A363UNE2</accession>
<sequence length="100" mass="10872">MPFVIFAQDAADSLKARAAARPAHLERLDRLQAEGRLHLAGPLPVAEHPDAAAAGYHGSLIVADFESLDAARRWAAADPYREAGVYSDVTIYPFKAVYPR</sequence>
<protein>
    <recommendedName>
        <fullName evidence="2">YCII-related domain-containing protein</fullName>
    </recommendedName>
</protein>
<dbReference type="Gene3D" id="3.30.70.1060">
    <property type="entry name" value="Dimeric alpha+beta barrel"/>
    <property type="match status" value="1"/>
</dbReference>
<feature type="domain" description="YCII-related" evidence="2">
    <location>
        <begin position="1"/>
        <end position="95"/>
    </location>
</feature>
<comment type="similarity">
    <text evidence="1">Belongs to the YciI family.</text>
</comment>
<organism evidence="3 4">
    <name type="scientific">Abyssibacter profundi</name>
    <dbReference type="NCBI Taxonomy" id="2182787"/>
    <lineage>
        <taxon>Bacteria</taxon>
        <taxon>Pseudomonadati</taxon>
        <taxon>Pseudomonadota</taxon>
        <taxon>Gammaproteobacteria</taxon>
        <taxon>Chromatiales</taxon>
        <taxon>Oceanococcaceae</taxon>
        <taxon>Abyssibacter</taxon>
    </lineage>
</organism>
<dbReference type="AlphaFoldDB" id="A0A363UNE2"/>
<dbReference type="InterPro" id="IPR005545">
    <property type="entry name" value="YCII"/>
</dbReference>
<dbReference type="SUPFAM" id="SSF54909">
    <property type="entry name" value="Dimeric alpha+beta barrel"/>
    <property type="match status" value="1"/>
</dbReference>
<evidence type="ECO:0000256" key="1">
    <source>
        <dbReference type="ARBA" id="ARBA00007689"/>
    </source>
</evidence>
<dbReference type="PANTHER" id="PTHR33606:SF3">
    <property type="entry name" value="PROTEIN YCII"/>
    <property type="match status" value="1"/>
</dbReference>